<evidence type="ECO:0000313" key="3">
    <source>
        <dbReference type="Proteomes" id="UP000214646"/>
    </source>
</evidence>
<organism evidence="2 3">
    <name type="scientific">Fimbriiglobus ruber</name>
    <dbReference type="NCBI Taxonomy" id="1908690"/>
    <lineage>
        <taxon>Bacteria</taxon>
        <taxon>Pseudomonadati</taxon>
        <taxon>Planctomycetota</taxon>
        <taxon>Planctomycetia</taxon>
        <taxon>Gemmatales</taxon>
        <taxon>Gemmataceae</taxon>
        <taxon>Fimbriiglobus</taxon>
    </lineage>
</organism>
<dbReference type="EMBL" id="NIDE01000009">
    <property type="protein sequence ID" value="OWK39701.1"/>
    <property type="molecule type" value="Genomic_DNA"/>
</dbReference>
<proteinExistence type="predicted"/>
<name>A0A225DDR9_9BACT</name>
<gene>
    <name evidence="2" type="ORF">FRUB_05591</name>
</gene>
<dbReference type="PROSITE" id="PS50006">
    <property type="entry name" value="FHA_DOMAIN"/>
    <property type="match status" value="1"/>
</dbReference>
<dbReference type="SMART" id="SM00240">
    <property type="entry name" value="FHA"/>
    <property type="match status" value="1"/>
</dbReference>
<evidence type="ECO:0000259" key="1">
    <source>
        <dbReference type="PROSITE" id="PS50006"/>
    </source>
</evidence>
<comment type="caution">
    <text evidence="2">The sequence shown here is derived from an EMBL/GenBank/DDBJ whole genome shotgun (WGS) entry which is preliminary data.</text>
</comment>
<dbReference type="SUPFAM" id="SSF49879">
    <property type="entry name" value="SMAD/FHA domain"/>
    <property type="match status" value="1"/>
</dbReference>
<dbReference type="AlphaFoldDB" id="A0A225DDR9"/>
<sequence length="154" mass="16605">MHLEALPRREEFRAARERVRAACGDCTLAGEFALLPEGASAGGMTVTSPGAVGHAYFLIDGDHRYPLEIGVNSVGRLSDNTVSIRDEHVSRRHCAIIIHRDGQCEVHDVASKNGTVLNGRKISGPTRIRPGDQITLCTRKLTLQSDPVLPAEAG</sequence>
<dbReference type="Gene3D" id="2.60.200.20">
    <property type="match status" value="1"/>
</dbReference>
<dbReference type="InterPro" id="IPR008984">
    <property type="entry name" value="SMAD_FHA_dom_sf"/>
</dbReference>
<feature type="domain" description="FHA" evidence="1">
    <location>
        <begin position="72"/>
        <end position="122"/>
    </location>
</feature>
<dbReference type="InterPro" id="IPR000253">
    <property type="entry name" value="FHA_dom"/>
</dbReference>
<dbReference type="Proteomes" id="UP000214646">
    <property type="component" value="Unassembled WGS sequence"/>
</dbReference>
<reference evidence="3" key="1">
    <citation type="submission" date="2017-06" db="EMBL/GenBank/DDBJ databases">
        <title>Genome analysis of Fimbriiglobus ruber SP5, the first member of the order Planctomycetales with confirmed chitinolytic capability.</title>
        <authorList>
            <person name="Ravin N.V."/>
            <person name="Rakitin A.L."/>
            <person name="Ivanova A.A."/>
            <person name="Beletsky A.V."/>
            <person name="Kulichevskaya I.S."/>
            <person name="Mardanov A.V."/>
            <person name="Dedysh S.N."/>
        </authorList>
    </citation>
    <scope>NUCLEOTIDE SEQUENCE [LARGE SCALE GENOMIC DNA]</scope>
    <source>
        <strain evidence="3">SP5</strain>
    </source>
</reference>
<accession>A0A225DDR9</accession>
<dbReference type="CDD" id="cd00060">
    <property type="entry name" value="FHA"/>
    <property type="match status" value="1"/>
</dbReference>
<protein>
    <recommendedName>
        <fullName evidence="1">FHA domain-containing protein</fullName>
    </recommendedName>
</protein>
<dbReference type="PANTHER" id="PTHR23308">
    <property type="entry name" value="NUCLEAR INHIBITOR OF PROTEIN PHOSPHATASE-1"/>
    <property type="match status" value="1"/>
</dbReference>
<dbReference type="InterPro" id="IPR050923">
    <property type="entry name" value="Cell_Proc_Reg/RNA_Proc"/>
</dbReference>
<keyword evidence="3" id="KW-1185">Reference proteome</keyword>
<dbReference type="Pfam" id="PF00498">
    <property type="entry name" value="FHA"/>
    <property type="match status" value="1"/>
</dbReference>
<evidence type="ECO:0000313" key="2">
    <source>
        <dbReference type="EMBL" id="OWK39701.1"/>
    </source>
</evidence>